<gene>
    <name evidence="10" type="ORF">FHL15_000718</name>
</gene>
<evidence type="ECO:0000259" key="9">
    <source>
        <dbReference type="Pfam" id="PF13472"/>
    </source>
</evidence>
<dbReference type="InterPro" id="IPR002110">
    <property type="entry name" value="Ankyrin_rpt"/>
</dbReference>
<dbReference type="InterPro" id="IPR045863">
    <property type="entry name" value="CorA_TM1_TM2"/>
</dbReference>
<feature type="region of interest" description="Disordered" evidence="6">
    <location>
        <begin position="359"/>
        <end position="388"/>
    </location>
</feature>
<dbReference type="SUPFAM" id="SSF48403">
    <property type="entry name" value="Ankyrin repeat"/>
    <property type="match status" value="1"/>
</dbReference>
<dbReference type="Gene3D" id="1.20.58.340">
    <property type="entry name" value="Magnesium transport protein CorA, transmembrane region"/>
    <property type="match status" value="1"/>
</dbReference>
<dbReference type="Pfam" id="PF01544">
    <property type="entry name" value="CorA"/>
    <property type="match status" value="1"/>
</dbReference>
<dbReference type="PRINTS" id="PR01415">
    <property type="entry name" value="ANKYRIN"/>
</dbReference>
<evidence type="ECO:0000256" key="8">
    <source>
        <dbReference type="SAM" id="SignalP"/>
    </source>
</evidence>
<evidence type="ECO:0000256" key="2">
    <source>
        <dbReference type="ARBA" id="ARBA00022692"/>
    </source>
</evidence>
<proteinExistence type="predicted"/>
<feature type="transmembrane region" description="Helical" evidence="7">
    <location>
        <begin position="1416"/>
        <end position="1441"/>
    </location>
</feature>
<keyword evidence="8" id="KW-0732">Signal</keyword>
<protein>
    <recommendedName>
        <fullName evidence="9">SGNH hydrolase-type esterase domain-containing protein</fullName>
    </recommendedName>
</protein>
<dbReference type="SMART" id="SM00248">
    <property type="entry name" value="ANK"/>
    <property type="match status" value="9"/>
</dbReference>
<dbReference type="SUPFAM" id="SSF52266">
    <property type="entry name" value="SGNH hydrolase"/>
    <property type="match status" value="1"/>
</dbReference>
<sequence>MARKRLLVFLFVPLVLIALLFTGTVGESEWSQSLGDGFKSGVSYVTGDGQSTGKFNGGGVTYVSGNSSLGHGTTKFWKSKPYKRPGYELPLADGMPLRIMALGASTTRGDSPEKDIDNNGFRRPLRERLTKIGNPVNFVGTQRLGNMTDNDIEAYPGVPTQRILFHAKKAVPSRKPNLFLINAGSNDCFQHIDIDNFYKRYDALVQYCLAASPRSTVVISTILPTWDKRFNGREDVWRVNPQIRRLAKIYQEQGKPVVLAELQGPDGIQDGNLAEDGMHPGTPGYEMMATKLFEAIVEADARGFLQTPEPIMGILDNGDEERKEEYTAKFELHQAVENATVSAERAEIDRMKAELAAMHVQEQEKQTEKSTTKPATKNSRRSREHRFPQMQVFPATRLSGSVWKLSGSSPQISVLRTDDFDFDFDFDCRDMASSSPRASGASVASSQPDPRHLRIIAASAQANEARVRDILAEEPPWTSTTDLDALRQALQKVAARGKLSIVRLLIEYGADVNPKRDSEIPALVKAAESGNVAVVHELLAHNADPNARNRLGQTALFTAAIKGHDKVIEALIAGRADINAKDKESKSPLLYLASEKNTKAKWTNETLRLLRQHGADIEVRDQIGRTPLLWAATNSNVELSRFLLENGADVSAANNRGRTALHLSAESNDKEPRDGMVRLLLSHGADPEATSDGGWTPLHNATQSGHISVVALLLETKANVNAILSNGMTPLQYVPFPSSPLSYTTPLELTRPGSWAAFNGFEDIVKLLLQQPSVNTGLKDGFDRTPMLCAAEKHHANIVQLLSPARTADRLSELEENACKAFEATVVDFGQFEKKQLVSKYSVYDLLYGWNNELDKPRVSTLTKNLHYKPDFRWIHLPANNIAWVETLLAKSFIEAGHRDIESFKALEKCFDQEHKGKFAHAHFMRTFCHRIPSPRRDSPDKKEENNILTTLSEDPSELNSKSSQDGDPFISRNPSDIQDKSSPKPETKKKSKSEQIAERHPKRSKRAKGPPGNPPQRQDSTASGASGSGNGKPSLSLPWDTPRHAASHGKIVLFMPFLHYETDERRRKMSHAIRCVQENNPQAVSPSRDGTLIKAYLKSTPPLHTRRTLDQFFYHGIDTSARDTDQVVYRFCKRHGIEKKVFMVDQLWLWVIGKNLVITCFPQRWDQPKNDPLNVLDGIIEETNAKTRPPIQSVYDLAMLITSRCSGMFDYSRLDDQKYQFLDMFESSIGVVTDRESRLFSRFNRASAQSAQWLQRHQRRRTSRSALFGPNIDHENGDEDSADQFPDALLDIGVETSLLAEIKDIRDELNIIMGILDAQLQTVTYLEGFVTEELRGEGSRRTTDAVVSEIRRRAGEQKRGIDAKQKDVSRMDRQALSLYDSLTDLLDLKQKHSNALEARFAGDQAVIAAKQGQTIMVFTIVTIVFLPLSFIASFFAINFVEWQESIQLSIPYVSRYLFGVGFAISIPLIALAFTVSEISDGAINLFSHAREMFGGNSGLGRAKKKRSRHDEDNIYPTADLPAAITREKSELPKPSFSSRHEDYYLPPPSRTGDWDGIQHKAGMRPSYHSRERSDEVYGHARSSPERRRKTSLGSGHGNTVTWAAAGTRHRGLAQDLESGMPQ</sequence>
<evidence type="ECO:0000256" key="3">
    <source>
        <dbReference type="ARBA" id="ARBA00022989"/>
    </source>
</evidence>
<dbReference type="InterPro" id="IPR013830">
    <property type="entry name" value="SGNH_hydro"/>
</dbReference>
<keyword evidence="11" id="KW-1185">Reference proteome</keyword>
<accession>A0A553IEN0</accession>
<feature type="transmembrane region" description="Helical" evidence="7">
    <location>
        <begin position="1453"/>
        <end position="1476"/>
    </location>
</feature>
<dbReference type="Gene3D" id="1.25.40.20">
    <property type="entry name" value="Ankyrin repeat-containing domain"/>
    <property type="match status" value="3"/>
</dbReference>
<feature type="repeat" description="ANK" evidence="5">
    <location>
        <begin position="551"/>
        <end position="583"/>
    </location>
</feature>
<comment type="subcellular location">
    <subcellularLocation>
        <location evidence="1">Membrane</location>
        <topology evidence="1">Multi-pass membrane protein</topology>
    </subcellularLocation>
</comment>
<feature type="region of interest" description="Disordered" evidence="6">
    <location>
        <begin position="1550"/>
        <end position="1623"/>
    </location>
</feature>
<dbReference type="Pfam" id="PF12796">
    <property type="entry name" value="Ank_2"/>
    <property type="match status" value="2"/>
</dbReference>
<dbReference type="GO" id="GO:0046873">
    <property type="term" value="F:metal ion transmembrane transporter activity"/>
    <property type="evidence" value="ECO:0007669"/>
    <property type="project" value="InterPro"/>
</dbReference>
<dbReference type="PROSITE" id="PS50297">
    <property type="entry name" value="ANK_REP_REGION"/>
    <property type="match status" value="5"/>
</dbReference>
<dbReference type="OrthoDB" id="341259at2759"/>
<reference evidence="11" key="1">
    <citation type="submission" date="2019-06" db="EMBL/GenBank/DDBJ databases">
        <title>Draft genome sequence of the griseofulvin-producing fungus Xylaria cubensis strain G536.</title>
        <authorList>
            <person name="Mead M.E."/>
            <person name="Raja H.A."/>
            <person name="Steenwyk J.L."/>
            <person name="Knowles S.L."/>
            <person name="Oberlies N.H."/>
            <person name="Rokas A."/>
        </authorList>
    </citation>
    <scope>NUCLEOTIDE SEQUENCE [LARGE SCALE GENOMIC DNA]</scope>
    <source>
        <strain evidence="11">G536</strain>
    </source>
</reference>
<feature type="compositionally biased region" description="Polar residues" evidence="6">
    <location>
        <begin position="950"/>
        <end position="966"/>
    </location>
</feature>
<feature type="compositionally biased region" description="Basic and acidic residues" evidence="6">
    <location>
        <begin position="1569"/>
        <end position="1586"/>
    </location>
</feature>
<keyword evidence="3 7" id="KW-1133">Transmembrane helix</keyword>
<keyword evidence="4 7" id="KW-0472">Membrane</keyword>
<comment type="caution">
    <text evidence="10">The sequence shown here is derived from an EMBL/GenBank/DDBJ whole genome shotgun (WGS) entry which is preliminary data.</text>
</comment>
<dbReference type="PANTHER" id="PTHR24157:SF3">
    <property type="entry name" value="ANKYRIN REPEAT, SAM AND BASIC LEUCINE ZIPPER DOMAIN-CONTAINING PROTEIN 1"/>
    <property type="match status" value="1"/>
</dbReference>
<feature type="repeat" description="ANK" evidence="5">
    <location>
        <begin position="485"/>
        <end position="517"/>
    </location>
</feature>
<dbReference type="InterPro" id="IPR002523">
    <property type="entry name" value="MgTranspt_CorA/ZnTranspt_ZntB"/>
</dbReference>
<evidence type="ECO:0000256" key="5">
    <source>
        <dbReference type="PROSITE-ProRule" id="PRU00023"/>
    </source>
</evidence>
<name>A0A553IEN0_9PEZI</name>
<dbReference type="EMBL" id="VFLP01000002">
    <property type="protein sequence ID" value="TRX98644.1"/>
    <property type="molecule type" value="Genomic_DNA"/>
</dbReference>
<dbReference type="Pfam" id="PF13472">
    <property type="entry name" value="Lipase_GDSL_2"/>
    <property type="match status" value="1"/>
</dbReference>
<feature type="compositionally biased region" description="Polar residues" evidence="6">
    <location>
        <begin position="1592"/>
        <end position="1602"/>
    </location>
</feature>
<evidence type="ECO:0000256" key="4">
    <source>
        <dbReference type="ARBA" id="ARBA00023136"/>
    </source>
</evidence>
<evidence type="ECO:0000256" key="6">
    <source>
        <dbReference type="SAM" id="MobiDB-lite"/>
    </source>
</evidence>
<evidence type="ECO:0000256" key="1">
    <source>
        <dbReference type="ARBA" id="ARBA00004141"/>
    </source>
</evidence>
<dbReference type="Gene3D" id="3.40.50.1110">
    <property type="entry name" value="SGNH hydrolase"/>
    <property type="match status" value="1"/>
</dbReference>
<evidence type="ECO:0000313" key="11">
    <source>
        <dbReference type="Proteomes" id="UP000319160"/>
    </source>
</evidence>
<dbReference type="PANTHER" id="PTHR24157">
    <property type="entry name" value="ANKYRIN REPEAT, SAM AND BASIC LEUCINE ZIPPER DOMAIN-CONTAINING PROTEIN 1"/>
    <property type="match status" value="1"/>
</dbReference>
<evidence type="ECO:0000313" key="10">
    <source>
        <dbReference type="EMBL" id="TRX98644.1"/>
    </source>
</evidence>
<feature type="compositionally biased region" description="Basic and acidic residues" evidence="6">
    <location>
        <begin position="361"/>
        <end position="371"/>
    </location>
</feature>
<feature type="chain" id="PRO_5022219687" description="SGNH hydrolase-type esterase domain-containing protein" evidence="8">
    <location>
        <begin position="27"/>
        <end position="1623"/>
    </location>
</feature>
<dbReference type="STRING" id="2512241.A0A553IEN0"/>
<feature type="signal peptide" evidence="8">
    <location>
        <begin position="1"/>
        <end position="26"/>
    </location>
</feature>
<feature type="domain" description="SGNH hydrolase-type esterase" evidence="9">
    <location>
        <begin position="146"/>
        <end position="286"/>
    </location>
</feature>
<dbReference type="Pfam" id="PF00023">
    <property type="entry name" value="Ank"/>
    <property type="match status" value="1"/>
</dbReference>
<keyword evidence="2 7" id="KW-0812">Transmembrane</keyword>
<evidence type="ECO:0000256" key="7">
    <source>
        <dbReference type="SAM" id="Phobius"/>
    </source>
</evidence>
<feature type="compositionally biased region" description="Basic and acidic residues" evidence="6">
    <location>
        <begin position="978"/>
        <end position="1000"/>
    </location>
</feature>
<organism evidence="10 11">
    <name type="scientific">Xylaria flabelliformis</name>
    <dbReference type="NCBI Taxonomy" id="2512241"/>
    <lineage>
        <taxon>Eukaryota</taxon>
        <taxon>Fungi</taxon>
        <taxon>Dikarya</taxon>
        <taxon>Ascomycota</taxon>
        <taxon>Pezizomycotina</taxon>
        <taxon>Sordariomycetes</taxon>
        <taxon>Xylariomycetidae</taxon>
        <taxon>Xylariales</taxon>
        <taxon>Xylariaceae</taxon>
        <taxon>Xylaria</taxon>
    </lineage>
</organism>
<feature type="repeat" description="ANK" evidence="5">
    <location>
        <begin position="623"/>
        <end position="655"/>
    </location>
</feature>
<dbReference type="PROSITE" id="PS50088">
    <property type="entry name" value="ANK_REPEAT"/>
    <property type="match status" value="7"/>
</dbReference>
<dbReference type="GO" id="GO:0016020">
    <property type="term" value="C:membrane"/>
    <property type="evidence" value="ECO:0007669"/>
    <property type="project" value="UniProtKB-SubCell"/>
</dbReference>
<dbReference type="InterPro" id="IPR036770">
    <property type="entry name" value="Ankyrin_rpt-contain_sf"/>
</dbReference>
<feature type="repeat" description="ANK" evidence="5">
    <location>
        <begin position="518"/>
        <end position="550"/>
    </location>
</feature>
<feature type="region of interest" description="Disordered" evidence="6">
    <location>
        <begin position="950"/>
        <end position="1043"/>
    </location>
</feature>
<feature type="repeat" description="ANK" evidence="5">
    <location>
        <begin position="656"/>
        <end position="692"/>
    </location>
</feature>
<feature type="repeat" description="ANK" evidence="5">
    <location>
        <begin position="584"/>
        <end position="622"/>
    </location>
</feature>
<dbReference type="InterPro" id="IPR036514">
    <property type="entry name" value="SGNH_hydro_sf"/>
</dbReference>
<feature type="repeat" description="ANK" evidence="5">
    <location>
        <begin position="693"/>
        <end position="725"/>
    </location>
</feature>
<keyword evidence="5" id="KW-0040">ANK repeat</keyword>
<dbReference type="SUPFAM" id="SSF144083">
    <property type="entry name" value="Magnesium transport protein CorA, transmembrane region"/>
    <property type="match status" value="1"/>
</dbReference>
<dbReference type="Proteomes" id="UP000319160">
    <property type="component" value="Unassembled WGS sequence"/>
</dbReference>